<evidence type="ECO:0000256" key="4">
    <source>
        <dbReference type="ARBA" id="ARBA00022737"/>
    </source>
</evidence>
<dbReference type="Gene3D" id="1.20.1560.10">
    <property type="entry name" value="ABC transporter type 1, transmembrane domain"/>
    <property type="match status" value="1"/>
</dbReference>
<accession>A0A5E4R2M9</accession>
<feature type="domain" description="ABC transmembrane type-1" evidence="8">
    <location>
        <begin position="46"/>
        <end position="278"/>
    </location>
</feature>
<dbReference type="PROSITE" id="PS50929">
    <property type="entry name" value="ABC_TM1F"/>
    <property type="match status" value="1"/>
</dbReference>
<keyword evidence="6 7" id="KW-0472">Membrane</keyword>
<evidence type="ECO:0000259" key="8">
    <source>
        <dbReference type="PROSITE" id="PS50929"/>
    </source>
</evidence>
<feature type="transmembrane region" description="Helical" evidence="7">
    <location>
        <begin position="177"/>
        <end position="196"/>
    </location>
</feature>
<organism evidence="9 10">
    <name type="scientific">Leptidea sinapis</name>
    <dbReference type="NCBI Taxonomy" id="189913"/>
    <lineage>
        <taxon>Eukaryota</taxon>
        <taxon>Metazoa</taxon>
        <taxon>Ecdysozoa</taxon>
        <taxon>Arthropoda</taxon>
        <taxon>Hexapoda</taxon>
        <taxon>Insecta</taxon>
        <taxon>Pterygota</taxon>
        <taxon>Neoptera</taxon>
        <taxon>Endopterygota</taxon>
        <taxon>Lepidoptera</taxon>
        <taxon>Glossata</taxon>
        <taxon>Ditrysia</taxon>
        <taxon>Papilionoidea</taxon>
        <taxon>Pieridae</taxon>
        <taxon>Dismorphiinae</taxon>
        <taxon>Leptidea</taxon>
    </lineage>
</organism>
<dbReference type="InterPro" id="IPR011527">
    <property type="entry name" value="ABC1_TM_dom"/>
</dbReference>
<evidence type="ECO:0000256" key="5">
    <source>
        <dbReference type="ARBA" id="ARBA00022989"/>
    </source>
</evidence>
<dbReference type="PANTHER" id="PTHR43394">
    <property type="entry name" value="ATP-DEPENDENT PERMEASE MDL1, MITOCHONDRIAL"/>
    <property type="match status" value="1"/>
</dbReference>
<protein>
    <recommendedName>
        <fullName evidence="8">ABC transmembrane type-1 domain-containing protein</fullName>
    </recommendedName>
</protein>
<sequence length="278" mass="30288">MGSIASGSPPPDLIPQEPDVEEKEPEIIVSSWQILKLNSKEWPLLVGGGLASLTIGATMPVFAFLFSKLFGMFSWPDREAILHQSQLYAGLFACAAVISGLVTFLQAYLFGLAGAKLTDRLRIMTFANYLRQDQGWFDEASNSVGALCSRLGTMLQGVSTMVLGVGLAMFYSWKMTLVSLLSVPCVIGGICLEGWINKKTEAKERNAIENASRLATEAVLNYSKALDEAEKQASSARWIRGPIYGLCLCSPTLGYAVSVAYGGYLIAREDLKYEYVIL</sequence>
<dbReference type="GO" id="GO:0090374">
    <property type="term" value="P:oligopeptide export from mitochondrion"/>
    <property type="evidence" value="ECO:0007669"/>
    <property type="project" value="TreeGrafter"/>
</dbReference>
<evidence type="ECO:0000256" key="6">
    <source>
        <dbReference type="ARBA" id="ARBA00023136"/>
    </source>
</evidence>
<evidence type="ECO:0000313" key="10">
    <source>
        <dbReference type="Proteomes" id="UP000324832"/>
    </source>
</evidence>
<dbReference type="InterPro" id="IPR039421">
    <property type="entry name" value="Type_1_exporter"/>
</dbReference>
<evidence type="ECO:0000256" key="2">
    <source>
        <dbReference type="ARBA" id="ARBA00022448"/>
    </source>
</evidence>
<keyword evidence="5 7" id="KW-1133">Transmembrane helix</keyword>
<dbReference type="AlphaFoldDB" id="A0A5E4R2M9"/>
<keyword evidence="3 7" id="KW-0812">Transmembrane</keyword>
<dbReference type="GO" id="GO:0005743">
    <property type="term" value="C:mitochondrial inner membrane"/>
    <property type="evidence" value="ECO:0007669"/>
    <property type="project" value="TreeGrafter"/>
</dbReference>
<dbReference type="EMBL" id="FZQP02006891">
    <property type="protein sequence ID" value="VVD04761.1"/>
    <property type="molecule type" value="Genomic_DNA"/>
</dbReference>
<keyword evidence="4" id="KW-0677">Repeat</keyword>
<feature type="transmembrane region" description="Helical" evidence="7">
    <location>
        <begin position="44"/>
        <end position="67"/>
    </location>
</feature>
<keyword evidence="2" id="KW-0813">Transport</keyword>
<reference evidence="9 10" key="1">
    <citation type="submission" date="2017-07" db="EMBL/GenBank/DDBJ databases">
        <authorList>
            <person name="Talla V."/>
            <person name="Backstrom N."/>
        </authorList>
    </citation>
    <scope>NUCLEOTIDE SEQUENCE [LARGE SCALE GENOMIC DNA]</scope>
</reference>
<keyword evidence="10" id="KW-1185">Reference proteome</keyword>
<proteinExistence type="predicted"/>
<dbReference type="SUPFAM" id="SSF90123">
    <property type="entry name" value="ABC transporter transmembrane region"/>
    <property type="match status" value="1"/>
</dbReference>
<gene>
    <name evidence="9" type="ORF">LSINAPIS_LOCUS14446</name>
</gene>
<feature type="transmembrane region" description="Helical" evidence="7">
    <location>
        <begin position="87"/>
        <end position="115"/>
    </location>
</feature>
<evidence type="ECO:0000256" key="3">
    <source>
        <dbReference type="ARBA" id="ARBA00022692"/>
    </source>
</evidence>
<comment type="subcellular location">
    <subcellularLocation>
        <location evidence="1">Membrane</location>
        <topology evidence="1">Multi-pass membrane protein</topology>
    </subcellularLocation>
</comment>
<dbReference type="CDD" id="cd18578">
    <property type="entry name" value="ABC_6TM_Pgp_ABCB1_D2_like"/>
    <property type="match status" value="1"/>
</dbReference>
<dbReference type="Pfam" id="PF00664">
    <property type="entry name" value="ABC_membrane"/>
    <property type="match status" value="1"/>
</dbReference>
<dbReference type="PANTHER" id="PTHR43394:SF11">
    <property type="entry name" value="ATP-BINDING CASSETTE TRANSPORTER"/>
    <property type="match status" value="1"/>
</dbReference>
<dbReference type="Proteomes" id="UP000324832">
    <property type="component" value="Unassembled WGS sequence"/>
</dbReference>
<dbReference type="GO" id="GO:0015421">
    <property type="term" value="F:ABC-type oligopeptide transporter activity"/>
    <property type="evidence" value="ECO:0007669"/>
    <property type="project" value="TreeGrafter"/>
</dbReference>
<dbReference type="InterPro" id="IPR036640">
    <property type="entry name" value="ABC1_TM_sf"/>
</dbReference>
<name>A0A5E4R2M9_9NEOP</name>
<evidence type="ECO:0000256" key="1">
    <source>
        <dbReference type="ARBA" id="ARBA00004141"/>
    </source>
</evidence>
<evidence type="ECO:0000313" key="9">
    <source>
        <dbReference type="EMBL" id="VVD04761.1"/>
    </source>
</evidence>
<dbReference type="GO" id="GO:0005524">
    <property type="term" value="F:ATP binding"/>
    <property type="evidence" value="ECO:0007669"/>
    <property type="project" value="InterPro"/>
</dbReference>
<evidence type="ECO:0000256" key="7">
    <source>
        <dbReference type="SAM" id="Phobius"/>
    </source>
</evidence>